<evidence type="ECO:0000313" key="3">
    <source>
        <dbReference type="Proteomes" id="UP000265618"/>
    </source>
</evidence>
<keyword evidence="3" id="KW-1185">Reference proteome</keyword>
<organism evidence="2 3">
    <name type="scientific">Kipferlia bialata</name>
    <dbReference type="NCBI Taxonomy" id="797122"/>
    <lineage>
        <taxon>Eukaryota</taxon>
        <taxon>Metamonada</taxon>
        <taxon>Carpediemonas-like organisms</taxon>
        <taxon>Kipferlia</taxon>
    </lineage>
</organism>
<feature type="region of interest" description="Disordered" evidence="1">
    <location>
        <begin position="173"/>
        <end position="198"/>
    </location>
</feature>
<evidence type="ECO:0000256" key="1">
    <source>
        <dbReference type="SAM" id="MobiDB-lite"/>
    </source>
</evidence>
<dbReference type="EMBL" id="BDIP01002912">
    <property type="protein sequence ID" value="GIQ87009.1"/>
    <property type="molecule type" value="Genomic_DNA"/>
</dbReference>
<reference evidence="2 3" key="1">
    <citation type="journal article" date="2018" name="PLoS ONE">
        <title>The draft genome of Kipferlia bialata reveals reductive genome evolution in fornicate parasites.</title>
        <authorList>
            <person name="Tanifuji G."/>
            <person name="Takabayashi S."/>
            <person name="Kume K."/>
            <person name="Takagi M."/>
            <person name="Nakayama T."/>
            <person name="Kamikawa R."/>
            <person name="Inagaki Y."/>
            <person name="Hashimoto T."/>
        </authorList>
    </citation>
    <scope>NUCLEOTIDE SEQUENCE [LARGE SCALE GENOMIC DNA]</scope>
    <source>
        <strain evidence="2">NY0173</strain>
    </source>
</reference>
<gene>
    <name evidence="2" type="ORF">KIPB_008965</name>
</gene>
<evidence type="ECO:0000313" key="2">
    <source>
        <dbReference type="EMBL" id="GIQ87009.1"/>
    </source>
</evidence>
<feature type="compositionally biased region" description="Low complexity" evidence="1">
    <location>
        <begin position="188"/>
        <end position="198"/>
    </location>
</feature>
<dbReference type="Proteomes" id="UP000265618">
    <property type="component" value="Unassembled WGS sequence"/>
</dbReference>
<feature type="non-terminal residue" evidence="2">
    <location>
        <position position="576"/>
    </location>
</feature>
<proteinExistence type="predicted"/>
<feature type="region of interest" description="Disordered" evidence="1">
    <location>
        <begin position="54"/>
        <end position="90"/>
    </location>
</feature>
<feature type="compositionally biased region" description="Basic and acidic residues" evidence="1">
    <location>
        <begin position="64"/>
        <end position="90"/>
    </location>
</feature>
<feature type="region of interest" description="Disordered" evidence="1">
    <location>
        <begin position="431"/>
        <end position="458"/>
    </location>
</feature>
<name>A0A9K3D0X2_9EUKA</name>
<protein>
    <submittedName>
        <fullName evidence="2">Uncharacterized protein</fullName>
    </submittedName>
</protein>
<comment type="caution">
    <text evidence="2">The sequence shown here is derived from an EMBL/GenBank/DDBJ whole genome shotgun (WGS) entry which is preliminary data.</text>
</comment>
<sequence length="576" mass="59774">ATGTGTGGAKSGLVSSTPIVTLGHGLAVQACVVHSPSVQYAPWHDSALCAAQGGPCQPTQSGMDTRESGTVKREAGTERERERAAQSTGRDVRCVKSMSPVPSRPVSVCMDMDTEGEGEGNIPSRIAVSLPLPGKGREERGSGDVLLLPMARLLDGTGGYQSLFKSAEAKAGDAISTLQPPPTPPSSDPLSLGSVSDSPYDSVSLGSVSDANLPGLSRPTQHIAARLCLSKGGAKGERGGDGDTLWVVAKSDTATCLHTVQGRNTYLYAYTSGLFAHRGVPRGIKCTLYRDCDPTVPAPSDTCTDTVVGTDGGKHPGVVVCRMALPAACRVSVRAVPRPVSSGLSFAAMMASNQPKVVQRDVAPESLPSCTISIPSVGGMVLQCSVEADRVEKTERERDDSKASVGVVGTGLACALGGCIPTDNEVVPAPVETEGTPNDVDMDTQQEGETGREREREIPATDRVTVPLQTTSDLAEIGDEMGLDPEGVARVHGAPAPPKNSGLFYGRTLAVPQVTILHGCREGVPYPGVYQPPAKREPSSSTPSAPSVQSLAAMIQGANTRLMCTRGILRGGVKYE</sequence>
<dbReference type="AlphaFoldDB" id="A0A9K3D0X2"/>
<feature type="compositionally biased region" description="Basic and acidic residues" evidence="1">
    <location>
        <begin position="449"/>
        <end position="458"/>
    </location>
</feature>
<feature type="region of interest" description="Disordered" evidence="1">
    <location>
        <begin position="528"/>
        <end position="547"/>
    </location>
</feature>
<feature type="region of interest" description="Disordered" evidence="1">
    <location>
        <begin position="114"/>
        <end position="140"/>
    </location>
</feature>
<accession>A0A9K3D0X2</accession>